<evidence type="ECO:0000313" key="4">
    <source>
        <dbReference type="Proteomes" id="UP000711996"/>
    </source>
</evidence>
<feature type="domain" description="PD-(D/E)XK nuclease-like" evidence="2">
    <location>
        <begin position="71"/>
        <end position="128"/>
    </location>
</feature>
<keyword evidence="4" id="KW-1185">Reference proteome</keyword>
<dbReference type="AlphaFoldDB" id="A0A9P5BN13"/>
<dbReference type="InterPro" id="IPR046797">
    <property type="entry name" value="PDDEXK_12"/>
</dbReference>
<dbReference type="Pfam" id="PF20516">
    <property type="entry name" value="PDDEXK_12"/>
    <property type="match status" value="1"/>
</dbReference>
<gene>
    <name evidence="3" type="ORF">CGCSCA2_v014522</name>
</gene>
<evidence type="ECO:0000256" key="1">
    <source>
        <dbReference type="SAM" id="MobiDB-lite"/>
    </source>
</evidence>
<feature type="region of interest" description="Disordered" evidence="1">
    <location>
        <begin position="1"/>
        <end position="22"/>
    </location>
</feature>
<name>A0A9P5BN13_COLSI</name>
<evidence type="ECO:0000313" key="3">
    <source>
        <dbReference type="EMBL" id="KAF4842564.1"/>
    </source>
</evidence>
<reference evidence="3" key="1">
    <citation type="submission" date="2019-06" db="EMBL/GenBank/DDBJ databases">
        <authorList>
            <person name="Gan P."/>
            <person name="Shirasu K."/>
        </authorList>
    </citation>
    <scope>NUCLEOTIDE SEQUENCE [LARGE SCALE GENOMIC DNA]</scope>
    <source>
        <strain evidence="3">CAD2</strain>
    </source>
</reference>
<dbReference type="Proteomes" id="UP000711996">
    <property type="component" value="Unassembled WGS sequence"/>
</dbReference>
<sequence>MAIEDTLQYQSFDGEQAPPPSLNRLRKHIQVLGRGIGIVSHAEKLSLKNEAVTNNQFSWVDEATFAPKPDATPTTPSLPPHRDALGPTPSIDSVREIWAAAFDAELVGHEESHWNLTVQGPILLSALKHLTNLGVSCW</sequence>
<accession>A0A9P5BN13</accession>
<evidence type="ECO:0000259" key="2">
    <source>
        <dbReference type="Pfam" id="PF20516"/>
    </source>
</evidence>
<dbReference type="OrthoDB" id="4161186at2759"/>
<proteinExistence type="predicted"/>
<comment type="caution">
    <text evidence="3">The sequence shown here is derived from an EMBL/GenBank/DDBJ whole genome shotgun (WGS) entry which is preliminary data.</text>
</comment>
<organism evidence="3 4">
    <name type="scientific">Colletotrichum siamense</name>
    <name type="common">Anthracnose fungus</name>
    <dbReference type="NCBI Taxonomy" id="690259"/>
    <lineage>
        <taxon>Eukaryota</taxon>
        <taxon>Fungi</taxon>
        <taxon>Dikarya</taxon>
        <taxon>Ascomycota</taxon>
        <taxon>Pezizomycotina</taxon>
        <taxon>Sordariomycetes</taxon>
        <taxon>Hypocreomycetidae</taxon>
        <taxon>Glomerellales</taxon>
        <taxon>Glomerellaceae</taxon>
        <taxon>Colletotrichum</taxon>
        <taxon>Colletotrichum gloeosporioides species complex</taxon>
    </lineage>
</organism>
<protein>
    <recommendedName>
        <fullName evidence="2">PD-(D/E)XK nuclease-like domain-containing protein</fullName>
    </recommendedName>
</protein>
<dbReference type="EMBL" id="QPMT01000091">
    <property type="protein sequence ID" value="KAF4842564.1"/>
    <property type="molecule type" value="Genomic_DNA"/>
</dbReference>